<feature type="transmembrane region" description="Helical" evidence="1">
    <location>
        <begin position="70"/>
        <end position="90"/>
    </location>
</feature>
<gene>
    <name evidence="2" type="ORF">OIU79_009982</name>
</gene>
<keyword evidence="1" id="KW-0472">Membrane</keyword>
<proteinExistence type="predicted"/>
<sequence>MICTDTIAIKSSPAYPHGKSATITMYLSCGTLDYATRVFESIDEPEAMAWTDMIARWLCLSRGLRYSEMMSASTVLFQLLIIMILWLVYIPERVSAVTRGYFRLYILMFTLNASVRKMMTERSLRKEVSCSRITYCKGFIVGEKNHPKTEDFYSKLEALSDSVTKEETDLLTEAVSDSFPERKEQPLFRNLRACEDCHDFGRESEIIVRDSSDSITSSQGNVLAMTTGDPTQRCITAESFVS</sequence>
<reference evidence="2" key="1">
    <citation type="submission" date="2022-11" db="EMBL/GenBank/DDBJ databases">
        <authorList>
            <person name="Hyden B.L."/>
            <person name="Feng K."/>
            <person name="Yates T."/>
            <person name="Jawdy S."/>
            <person name="Smart L.B."/>
            <person name="Muchero W."/>
        </authorList>
    </citation>
    <scope>NUCLEOTIDE SEQUENCE</scope>
    <source>
        <tissue evidence="2">Shoot tip</tissue>
    </source>
</reference>
<name>A0A9Q0T926_SALPP</name>
<comment type="caution">
    <text evidence="2">The sequence shown here is derived from an EMBL/GenBank/DDBJ whole genome shotgun (WGS) entry which is preliminary data.</text>
</comment>
<dbReference type="OrthoDB" id="10479943at2759"/>
<evidence type="ECO:0000256" key="1">
    <source>
        <dbReference type="SAM" id="Phobius"/>
    </source>
</evidence>
<keyword evidence="1" id="KW-0812">Transmembrane</keyword>
<organism evidence="2 3">
    <name type="scientific">Salix purpurea</name>
    <name type="common">Purple osier willow</name>
    <dbReference type="NCBI Taxonomy" id="77065"/>
    <lineage>
        <taxon>Eukaryota</taxon>
        <taxon>Viridiplantae</taxon>
        <taxon>Streptophyta</taxon>
        <taxon>Embryophyta</taxon>
        <taxon>Tracheophyta</taxon>
        <taxon>Spermatophyta</taxon>
        <taxon>Magnoliopsida</taxon>
        <taxon>eudicotyledons</taxon>
        <taxon>Gunneridae</taxon>
        <taxon>Pentapetalae</taxon>
        <taxon>rosids</taxon>
        <taxon>fabids</taxon>
        <taxon>Malpighiales</taxon>
        <taxon>Salicaceae</taxon>
        <taxon>Saliceae</taxon>
        <taxon>Salix</taxon>
    </lineage>
</organism>
<keyword evidence="3" id="KW-1185">Reference proteome</keyword>
<accession>A0A9Q0T926</accession>
<dbReference type="AlphaFoldDB" id="A0A9Q0T926"/>
<dbReference type="Proteomes" id="UP001151532">
    <property type="component" value="Chromosome 3"/>
</dbReference>
<evidence type="ECO:0000313" key="2">
    <source>
        <dbReference type="EMBL" id="KAJ6705183.1"/>
    </source>
</evidence>
<reference evidence="2" key="2">
    <citation type="journal article" date="2023" name="Int. J. Mol. Sci.">
        <title>De Novo Assembly and Annotation of 11 Diverse Shrub Willow (Salix) Genomes Reveals Novel Gene Organization in Sex-Linked Regions.</title>
        <authorList>
            <person name="Hyden B."/>
            <person name="Feng K."/>
            <person name="Yates T.B."/>
            <person name="Jawdy S."/>
            <person name="Cereghino C."/>
            <person name="Smart L.B."/>
            <person name="Muchero W."/>
        </authorList>
    </citation>
    <scope>NUCLEOTIDE SEQUENCE</scope>
    <source>
        <tissue evidence="2">Shoot tip</tissue>
    </source>
</reference>
<dbReference type="EMBL" id="JAPFFK010000016">
    <property type="protein sequence ID" value="KAJ6705183.1"/>
    <property type="molecule type" value="Genomic_DNA"/>
</dbReference>
<protein>
    <submittedName>
        <fullName evidence="2">PENTATRICOPEPTIDE REPEAT-CONTAINING PROTEIN</fullName>
    </submittedName>
</protein>
<feature type="transmembrane region" description="Helical" evidence="1">
    <location>
        <begin position="96"/>
        <end position="115"/>
    </location>
</feature>
<keyword evidence="1" id="KW-1133">Transmembrane helix</keyword>
<evidence type="ECO:0000313" key="3">
    <source>
        <dbReference type="Proteomes" id="UP001151532"/>
    </source>
</evidence>